<accession>A0A812WJK2</accession>
<evidence type="ECO:0000313" key="3">
    <source>
        <dbReference type="Proteomes" id="UP000649617"/>
    </source>
</evidence>
<name>A0A812WJK2_SYMPI</name>
<organism evidence="2 3">
    <name type="scientific">Symbiodinium pilosum</name>
    <name type="common">Dinoflagellate</name>
    <dbReference type="NCBI Taxonomy" id="2952"/>
    <lineage>
        <taxon>Eukaryota</taxon>
        <taxon>Sar</taxon>
        <taxon>Alveolata</taxon>
        <taxon>Dinophyceae</taxon>
        <taxon>Suessiales</taxon>
        <taxon>Symbiodiniaceae</taxon>
        <taxon>Symbiodinium</taxon>
    </lineage>
</organism>
<dbReference type="OrthoDB" id="414447at2759"/>
<protein>
    <submittedName>
        <fullName evidence="2">Uncharacterized protein</fullName>
    </submittedName>
</protein>
<gene>
    <name evidence="2" type="ORF">SPIL2461_LOCUS18833</name>
</gene>
<evidence type="ECO:0000313" key="2">
    <source>
        <dbReference type="EMBL" id="CAE7678108.1"/>
    </source>
</evidence>
<evidence type="ECO:0000256" key="1">
    <source>
        <dbReference type="SAM" id="MobiDB-lite"/>
    </source>
</evidence>
<sequence>MSQTERAAWEALGHGEAWHQKPQKPLPRWGELQAHQQAAAKHGLGHDKATWEKLRTHYSQSQNPQGAIASEATSAVTRTDTGTSVMSGAAGAAWSVCKTLAPVLGDALGGARHPALRVLGGALRYTADVADSLSLPVSVDGTETVLYLDDSGSMRSSVDGVWGKSGLQLGQDVLDQVAPLLEGPTRILKFGSHPKVLLPREELSQTQDLATTTQLLQCFASIWHYSCFRS</sequence>
<comment type="caution">
    <text evidence="2">The sequence shown here is derived from an EMBL/GenBank/DDBJ whole genome shotgun (WGS) entry which is preliminary data.</text>
</comment>
<reference evidence="2" key="1">
    <citation type="submission" date="2021-02" db="EMBL/GenBank/DDBJ databases">
        <authorList>
            <person name="Dougan E. K."/>
            <person name="Rhodes N."/>
            <person name="Thang M."/>
            <person name="Chan C."/>
        </authorList>
    </citation>
    <scope>NUCLEOTIDE SEQUENCE</scope>
</reference>
<dbReference type="AlphaFoldDB" id="A0A812WJK2"/>
<feature type="region of interest" description="Disordered" evidence="1">
    <location>
        <begin position="1"/>
        <end position="24"/>
    </location>
</feature>
<proteinExistence type="predicted"/>
<keyword evidence="3" id="KW-1185">Reference proteome</keyword>
<dbReference type="Proteomes" id="UP000649617">
    <property type="component" value="Unassembled WGS sequence"/>
</dbReference>
<dbReference type="EMBL" id="CAJNIZ010044095">
    <property type="protein sequence ID" value="CAE7678108.1"/>
    <property type="molecule type" value="Genomic_DNA"/>
</dbReference>